<dbReference type="InterPro" id="IPR012338">
    <property type="entry name" value="Beta-lactam/transpept-like"/>
</dbReference>
<dbReference type="Pfam" id="PF00144">
    <property type="entry name" value="Beta-lactamase"/>
    <property type="match status" value="1"/>
</dbReference>
<dbReference type="InterPro" id="IPR050491">
    <property type="entry name" value="AmpC-like"/>
</dbReference>
<dbReference type="AlphaFoldDB" id="A0A937FWA6"/>
<evidence type="ECO:0000313" key="3">
    <source>
        <dbReference type="Proteomes" id="UP000614216"/>
    </source>
</evidence>
<protein>
    <submittedName>
        <fullName evidence="2">Beta-lactamase family protein</fullName>
    </submittedName>
</protein>
<dbReference type="Proteomes" id="UP000614216">
    <property type="component" value="Unassembled WGS sequence"/>
</dbReference>
<accession>A0A937FWA6</accession>
<name>A0A937FWA6_9BACT</name>
<reference evidence="2" key="1">
    <citation type="submission" date="2021-01" db="EMBL/GenBank/DDBJ databases">
        <title>Fulvivirga kasyanovii gen. nov., sp nov., a novel member of the phylum Bacteroidetes isolated from seawater in a mussel farm.</title>
        <authorList>
            <person name="Zhao L.-H."/>
            <person name="Wang Z.-J."/>
        </authorList>
    </citation>
    <scope>NUCLEOTIDE SEQUENCE</scope>
    <source>
        <strain evidence="2">29W222</strain>
    </source>
</reference>
<evidence type="ECO:0000259" key="1">
    <source>
        <dbReference type="Pfam" id="PF00144"/>
    </source>
</evidence>
<feature type="domain" description="Beta-lactamase-related" evidence="1">
    <location>
        <begin position="58"/>
        <end position="380"/>
    </location>
</feature>
<dbReference type="Gene3D" id="3.40.710.10">
    <property type="entry name" value="DD-peptidase/beta-lactamase superfamily"/>
    <property type="match status" value="1"/>
</dbReference>
<dbReference type="EMBL" id="JAEUGD010000018">
    <property type="protein sequence ID" value="MBL6445797.1"/>
    <property type="molecule type" value="Genomic_DNA"/>
</dbReference>
<dbReference type="PANTHER" id="PTHR46825:SF15">
    <property type="entry name" value="BETA-LACTAMASE-RELATED DOMAIN-CONTAINING PROTEIN"/>
    <property type="match status" value="1"/>
</dbReference>
<dbReference type="PANTHER" id="PTHR46825">
    <property type="entry name" value="D-ALANYL-D-ALANINE-CARBOXYPEPTIDASE/ENDOPEPTIDASE AMPH"/>
    <property type="match status" value="1"/>
</dbReference>
<dbReference type="InterPro" id="IPR001466">
    <property type="entry name" value="Beta-lactam-related"/>
</dbReference>
<proteinExistence type="predicted"/>
<gene>
    <name evidence="2" type="ORF">JMN32_05730</name>
</gene>
<sequence length="412" mass="46233">MKKRYIFILLIVCGIGPLLFFSLSGNNPILRKPVGKPDLARTKPYAINRTDKQFLKDFDSYIAEQFDATNTPGATVAIVKKGAVIYQKAFGLKASGGIDSINTKTLFRLASVSKGFSSILAALMAKDTLFNMSDPISSYLKYPISGSASDITIRHILSHTAGFPYQAYSTLVEDELPRDTMIRKLLKIPLSRLPGRIHSYQNVAYSIIEVVLESSSGKLFPQLMHKHIFEPLEMNHSSLSYDSMISNNNIAIPHEYRHGQYIPTTVKPSYYNVAAAGGLNTNIEDLSKWLAAVLGNKTHIIPSSVLDTVFKPVIPIRVKNPYFSQFEKPRNGFYGLGWRIMEYPNDTLIYHGGYANGYKSGIALDRNKNIGICVLTNAPSKFSNLIMINFFKMYKQYFKEQPASKEQFFSTR</sequence>
<dbReference type="RefSeq" id="WP_202855345.1">
    <property type="nucleotide sequence ID" value="NZ_JAEUGD010000018.1"/>
</dbReference>
<evidence type="ECO:0000313" key="2">
    <source>
        <dbReference type="EMBL" id="MBL6445797.1"/>
    </source>
</evidence>
<organism evidence="2 3">
    <name type="scientific">Fulvivirga marina</name>
    <dbReference type="NCBI Taxonomy" id="2494733"/>
    <lineage>
        <taxon>Bacteria</taxon>
        <taxon>Pseudomonadati</taxon>
        <taxon>Bacteroidota</taxon>
        <taxon>Cytophagia</taxon>
        <taxon>Cytophagales</taxon>
        <taxon>Fulvivirgaceae</taxon>
        <taxon>Fulvivirga</taxon>
    </lineage>
</organism>
<dbReference type="SUPFAM" id="SSF56601">
    <property type="entry name" value="beta-lactamase/transpeptidase-like"/>
    <property type="match status" value="1"/>
</dbReference>
<keyword evidence="3" id="KW-1185">Reference proteome</keyword>
<comment type="caution">
    <text evidence="2">The sequence shown here is derived from an EMBL/GenBank/DDBJ whole genome shotgun (WGS) entry which is preliminary data.</text>
</comment>